<dbReference type="SUPFAM" id="SSF53335">
    <property type="entry name" value="S-adenosyl-L-methionine-dependent methyltransferases"/>
    <property type="match status" value="1"/>
</dbReference>
<evidence type="ECO:0000313" key="9">
    <source>
        <dbReference type="EMBL" id="AAL86023.1"/>
    </source>
</evidence>
<keyword evidence="5 8" id="KW-0949">S-adenosyl-L-methionine</keyword>
<dbReference type="AlphaFoldDB" id="Q8RLN5"/>
<dbReference type="NCBIfam" id="TIGR00571">
    <property type="entry name" value="dam"/>
    <property type="match status" value="1"/>
</dbReference>
<keyword evidence="3 8" id="KW-0489">Methyltransferase</keyword>
<feature type="binding site" evidence="7">
    <location>
        <position position="16"/>
    </location>
    <ligand>
        <name>S-adenosyl-L-methionine</name>
        <dbReference type="ChEBI" id="CHEBI:59789"/>
    </ligand>
</feature>
<dbReference type="EC" id="2.1.1.72" evidence="2 8"/>
<dbReference type="InterPro" id="IPR023095">
    <property type="entry name" value="Ade_MeTrfase_dom_2"/>
</dbReference>
<dbReference type="PROSITE" id="PS00092">
    <property type="entry name" value="N6_MTASE"/>
    <property type="match status" value="1"/>
</dbReference>
<dbReference type="Gene3D" id="3.40.50.150">
    <property type="entry name" value="Vaccinia Virus protein VP39"/>
    <property type="match status" value="1"/>
</dbReference>
<keyword evidence="4 8" id="KW-0808">Transferase</keyword>
<dbReference type="InterPro" id="IPR029063">
    <property type="entry name" value="SAM-dependent_MTases_sf"/>
</dbReference>
<protein>
    <recommendedName>
        <fullName evidence="2 8">Site-specific DNA-methyltransferase (adenine-specific)</fullName>
        <ecNumber evidence="2 8">2.1.1.72</ecNumber>
    </recommendedName>
</protein>
<dbReference type="InterPro" id="IPR012327">
    <property type="entry name" value="MeTrfase_D12"/>
</dbReference>
<dbReference type="GO" id="GO:0006298">
    <property type="term" value="P:mismatch repair"/>
    <property type="evidence" value="ECO:0007669"/>
    <property type="project" value="TreeGrafter"/>
</dbReference>
<dbReference type="PRINTS" id="PR00505">
    <property type="entry name" value="D12N6MTFRASE"/>
</dbReference>
<evidence type="ECO:0000256" key="8">
    <source>
        <dbReference type="RuleBase" id="RU361257"/>
    </source>
</evidence>
<dbReference type="EMBL" id="AY079085">
    <property type="protein sequence ID" value="AAL86023.1"/>
    <property type="molecule type" value="Genomic_DNA"/>
</dbReference>
<proteinExistence type="inferred from homology"/>
<evidence type="ECO:0000256" key="4">
    <source>
        <dbReference type="ARBA" id="ARBA00022679"/>
    </source>
</evidence>
<feature type="binding site" evidence="7">
    <location>
        <position position="183"/>
    </location>
    <ligand>
        <name>S-adenosyl-L-methionine</name>
        <dbReference type="ChEBI" id="CHEBI:59789"/>
    </ligand>
</feature>
<dbReference type="GO" id="GO:1904047">
    <property type="term" value="F:S-adenosyl-L-methionine binding"/>
    <property type="evidence" value="ECO:0007669"/>
    <property type="project" value="TreeGrafter"/>
</dbReference>
<name>Q8RLN5_GEOSE</name>
<evidence type="ECO:0000256" key="3">
    <source>
        <dbReference type="ARBA" id="ARBA00022603"/>
    </source>
</evidence>
<sequence length="270" mass="32225">MNKISFQPAIKWSGSKRSQAWNIIKLFPKFDRYYEPFVGGASITYALNPNRGICGDICKPLIEIWKIIKSDPLSIVNEYKKRWILLQEQGHTVYYEIRDNFNKTQNPYDLFFLTRTCVNGLIRFNKDGLFNNSFHHTRKGIHPDKLHKIILNWSYRLKNIEFRHGDYRVTTEDITKNDFIYLDPPYFNTRGRYYGTIDFNEFLEFLYSLNSRGIKFALSFDGKREDVNYMVELPKDLYKRHILIESGNSSFKKVMDKDPQKVFESLYLNW</sequence>
<dbReference type="InterPro" id="IPR002052">
    <property type="entry name" value="DNA_methylase_N6_adenine_CS"/>
</dbReference>
<dbReference type="PANTHER" id="PTHR30481:SF3">
    <property type="entry name" value="DNA ADENINE METHYLASE"/>
    <property type="match status" value="1"/>
</dbReference>
<dbReference type="GO" id="GO:0009007">
    <property type="term" value="F:site-specific DNA-methyltransferase (adenine-specific) activity"/>
    <property type="evidence" value="ECO:0007669"/>
    <property type="project" value="UniProtKB-UniRule"/>
</dbReference>
<evidence type="ECO:0000256" key="2">
    <source>
        <dbReference type="ARBA" id="ARBA00011900"/>
    </source>
</evidence>
<dbReference type="Gene3D" id="1.10.1020.10">
    <property type="entry name" value="Adenine-specific Methyltransferase, Domain 2"/>
    <property type="match status" value="1"/>
</dbReference>
<dbReference type="GO" id="GO:0043565">
    <property type="term" value="F:sequence-specific DNA binding"/>
    <property type="evidence" value="ECO:0007669"/>
    <property type="project" value="TreeGrafter"/>
</dbReference>
<reference evidence="9" key="1">
    <citation type="submission" date="2002-02" db="EMBL/GenBank/DDBJ databases">
        <title>Method for cloning and producing the BsmI restriction endonuclease in E. coli.</title>
        <authorList>
            <person name="Zhou J."/>
            <person name="Zhu Z."/>
            <person name="Xu S.-Y."/>
        </authorList>
    </citation>
    <scope>NUCLEOTIDE SEQUENCE</scope>
    <source>
        <strain evidence="9">NUB36</strain>
    </source>
</reference>
<comment type="catalytic activity">
    <reaction evidence="6 8">
        <text>a 2'-deoxyadenosine in DNA + S-adenosyl-L-methionine = an N(6)-methyl-2'-deoxyadenosine in DNA + S-adenosyl-L-homocysteine + H(+)</text>
        <dbReference type="Rhea" id="RHEA:15197"/>
        <dbReference type="Rhea" id="RHEA-COMP:12418"/>
        <dbReference type="Rhea" id="RHEA-COMP:12419"/>
        <dbReference type="ChEBI" id="CHEBI:15378"/>
        <dbReference type="ChEBI" id="CHEBI:57856"/>
        <dbReference type="ChEBI" id="CHEBI:59789"/>
        <dbReference type="ChEBI" id="CHEBI:90615"/>
        <dbReference type="ChEBI" id="CHEBI:90616"/>
        <dbReference type="EC" id="2.1.1.72"/>
    </reaction>
</comment>
<dbReference type="GO" id="GO:0032259">
    <property type="term" value="P:methylation"/>
    <property type="evidence" value="ECO:0007669"/>
    <property type="project" value="UniProtKB-KW"/>
</dbReference>
<organism evidence="9">
    <name type="scientific">Geobacillus stearothermophilus</name>
    <name type="common">Bacillus stearothermophilus</name>
    <dbReference type="NCBI Taxonomy" id="1422"/>
    <lineage>
        <taxon>Bacteria</taxon>
        <taxon>Bacillati</taxon>
        <taxon>Bacillota</taxon>
        <taxon>Bacilli</taxon>
        <taxon>Bacillales</taxon>
        <taxon>Anoxybacillaceae</taxon>
        <taxon>Geobacillus</taxon>
    </lineage>
</organism>
<dbReference type="REBASE" id="4678">
    <property type="entry name" value="M2.BsmI"/>
</dbReference>
<evidence type="ECO:0000256" key="6">
    <source>
        <dbReference type="ARBA" id="ARBA00047942"/>
    </source>
</evidence>
<comment type="similarity">
    <text evidence="1 8">Belongs to the N(4)/N(6)-methyltransferase family.</text>
</comment>
<accession>Q8RLN5</accession>
<dbReference type="PANTHER" id="PTHR30481">
    <property type="entry name" value="DNA ADENINE METHYLASE"/>
    <property type="match status" value="1"/>
</dbReference>
<dbReference type="Pfam" id="PF02086">
    <property type="entry name" value="MethyltransfD12"/>
    <property type="match status" value="1"/>
</dbReference>
<feature type="binding site" evidence="7">
    <location>
        <position position="12"/>
    </location>
    <ligand>
        <name>S-adenosyl-L-methionine</name>
        <dbReference type="ChEBI" id="CHEBI:59789"/>
    </ligand>
</feature>
<feature type="binding site" evidence="7">
    <location>
        <position position="56"/>
    </location>
    <ligand>
        <name>S-adenosyl-L-methionine</name>
        <dbReference type="ChEBI" id="CHEBI:59789"/>
    </ligand>
</feature>
<gene>
    <name evidence="9" type="primary">bsmIMB</name>
</gene>
<evidence type="ECO:0000256" key="5">
    <source>
        <dbReference type="ARBA" id="ARBA00022691"/>
    </source>
</evidence>
<evidence type="ECO:0000256" key="1">
    <source>
        <dbReference type="ARBA" id="ARBA00006594"/>
    </source>
</evidence>
<dbReference type="InterPro" id="IPR012263">
    <property type="entry name" value="M_m6A_EcoRV"/>
</dbReference>
<dbReference type="GO" id="GO:0009307">
    <property type="term" value="P:DNA restriction-modification system"/>
    <property type="evidence" value="ECO:0007669"/>
    <property type="project" value="InterPro"/>
</dbReference>
<dbReference type="PIRSF" id="PIRSF000398">
    <property type="entry name" value="M_m6A_EcoRV"/>
    <property type="match status" value="1"/>
</dbReference>
<evidence type="ECO:0000256" key="7">
    <source>
        <dbReference type="PIRSR" id="PIRSR000398-1"/>
    </source>
</evidence>